<dbReference type="PANTHER" id="PTHR33933">
    <property type="entry name" value="NUCLEOTIDYLTRANSFERASE"/>
    <property type="match status" value="1"/>
</dbReference>
<accession>A0A5J4QJ15</accession>
<evidence type="ECO:0000259" key="1">
    <source>
        <dbReference type="Pfam" id="PF01909"/>
    </source>
</evidence>
<dbReference type="InterPro" id="IPR043519">
    <property type="entry name" value="NT_sf"/>
</dbReference>
<protein>
    <recommendedName>
        <fullName evidence="1">Polymerase nucleotidyl transferase domain-containing protein</fullName>
    </recommendedName>
</protein>
<proteinExistence type="predicted"/>
<dbReference type="GO" id="GO:0016779">
    <property type="term" value="F:nucleotidyltransferase activity"/>
    <property type="evidence" value="ECO:0007669"/>
    <property type="project" value="InterPro"/>
</dbReference>
<feature type="domain" description="Polymerase nucleotidyl transferase" evidence="1">
    <location>
        <begin position="9"/>
        <end position="54"/>
    </location>
</feature>
<dbReference type="Pfam" id="PF01909">
    <property type="entry name" value="NTP_transf_2"/>
    <property type="match status" value="1"/>
</dbReference>
<dbReference type="InterPro" id="IPR052548">
    <property type="entry name" value="Type_VII_TA_antitoxin"/>
</dbReference>
<comment type="caution">
    <text evidence="2">The sequence shown here is derived from an EMBL/GenBank/DDBJ whole genome shotgun (WGS) entry which is preliminary data.</text>
</comment>
<sequence>MKRPKLVIKIKEVLRKVAPQAEVFLYGSEARGDAHIDSDIDLLIVIDKEKLTFADITEITYPLYDLELSEGVSISPLVCTRKQWFNRPFKTPFYINVMNEGIKL</sequence>
<dbReference type="InterPro" id="IPR002934">
    <property type="entry name" value="Polymerase_NTP_transf_dom"/>
</dbReference>
<dbReference type="Gene3D" id="3.30.460.10">
    <property type="entry name" value="Beta Polymerase, domain 2"/>
    <property type="match status" value="1"/>
</dbReference>
<dbReference type="CDD" id="cd05403">
    <property type="entry name" value="NT_KNTase_like"/>
    <property type="match status" value="1"/>
</dbReference>
<evidence type="ECO:0000313" key="2">
    <source>
        <dbReference type="EMBL" id="KAA6321425.1"/>
    </source>
</evidence>
<reference evidence="2" key="1">
    <citation type="submission" date="2019-03" db="EMBL/GenBank/DDBJ databases">
        <title>Single cell metagenomics reveals metabolic interactions within the superorganism composed of flagellate Streblomastix strix and complex community of Bacteroidetes bacteria on its surface.</title>
        <authorList>
            <person name="Treitli S.C."/>
            <person name="Kolisko M."/>
            <person name="Husnik F."/>
            <person name="Keeling P."/>
            <person name="Hampl V."/>
        </authorList>
    </citation>
    <scope>NUCLEOTIDE SEQUENCE</scope>
    <source>
        <strain evidence="2">STM</strain>
    </source>
</reference>
<dbReference type="PANTHER" id="PTHR33933:SF1">
    <property type="entry name" value="PROTEIN ADENYLYLTRANSFERASE MNTA-RELATED"/>
    <property type="match status" value="1"/>
</dbReference>
<dbReference type="EMBL" id="SNRY01003316">
    <property type="protein sequence ID" value="KAA6321425.1"/>
    <property type="molecule type" value="Genomic_DNA"/>
</dbReference>
<name>A0A5J4QJ15_9ZZZZ</name>
<gene>
    <name evidence="2" type="ORF">EZS27_028924</name>
</gene>
<organism evidence="2">
    <name type="scientific">termite gut metagenome</name>
    <dbReference type="NCBI Taxonomy" id="433724"/>
    <lineage>
        <taxon>unclassified sequences</taxon>
        <taxon>metagenomes</taxon>
        <taxon>organismal metagenomes</taxon>
    </lineage>
</organism>
<dbReference type="SUPFAM" id="SSF81301">
    <property type="entry name" value="Nucleotidyltransferase"/>
    <property type="match status" value="1"/>
</dbReference>
<dbReference type="AlphaFoldDB" id="A0A5J4QJ15"/>